<proteinExistence type="predicted"/>
<feature type="transmembrane region" description="Helical" evidence="1">
    <location>
        <begin position="195"/>
        <end position="219"/>
    </location>
</feature>
<name>A0ABN6WX95_9BACT</name>
<evidence type="ECO:0000256" key="1">
    <source>
        <dbReference type="SAM" id="Phobius"/>
    </source>
</evidence>
<dbReference type="PANTHER" id="PTHR47755">
    <property type="entry name" value="CELL DIVISION PROTEIN FTSX"/>
    <property type="match status" value="1"/>
</dbReference>
<gene>
    <name evidence="2" type="ORF">HCR_22060</name>
</gene>
<sequence length="270" mass="30867">MKSVRNHLALILPLFAILFAVEYLLVLERVVQAYENRLKEQYSVIVVADRSVKSDTIGRVNGLIENVEPVDAEKVLMRIRKQVSKESLEKLQAVMPAFYTVKLRRYPDKKSLERLKNDLLSLEGVKRVKVFEKVHDPLYAMLAFMKSNVLVFAILLGITGFLLIIKQMYIWQLEHKERMQIMALFGAPVWLRSGVLFRLAIVDAIISLLLAGAMTLYLMTNSTVRSFLYEIDMRVDSLVGFDDFGLLAAVALGMALMCAFWVVVRFKEES</sequence>
<dbReference type="InterPro" id="IPR004513">
    <property type="entry name" value="FtsX"/>
</dbReference>
<evidence type="ECO:0008006" key="4">
    <source>
        <dbReference type="Google" id="ProtNLM"/>
    </source>
</evidence>
<evidence type="ECO:0000313" key="2">
    <source>
        <dbReference type="EMBL" id="BDY13894.1"/>
    </source>
</evidence>
<feature type="transmembrane region" description="Helical" evidence="1">
    <location>
        <begin position="244"/>
        <end position="264"/>
    </location>
</feature>
<dbReference type="EMBL" id="AP027370">
    <property type="protein sequence ID" value="BDY13894.1"/>
    <property type="molecule type" value="Genomic_DNA"/>
</dbReference>
<keyword evidence="1" id="KW-1133">Transmembrane helix</keyword>
<feature type="transmembrane region" description="Helical" evidence="1">
    <location>
        <begin position="149"/>
        <end position="171"/>
    </location>
</feature>
<keyword evidence="3" id="KW-1185">Reference proteome</keyword>
<dbReference type="PANTHER" id="PTHR47755:SF1">
    <property type="entry name" value="CELL DIVISION PROTEIN FTSX"/>
    <property type="match status" value="1"/>
</dbReference>
<protein>
    <recommendedName>
        <fullName evidence="4">Cell division protein FtsX</fullName>
    </recommendedName>
</protein>
<reference evidence="2 3" key="1">
    <citation type="submission" date="2023-03" db="EMBL/GenBank/DDBJ databases">
        <title>Description of Hydrogenimonas sp. ISO32.</title>
        <authorList>
            <person name="Mino S."/>
            <person name="Fukazawa S."/>
            <person name="Sawabe T."/>
        </authorList>
    </citation>
    <scope>NUCLEOTIDE SEQUENCE [LARGE SCALE GENOMIC DNA]</scope>
    <source>
        <strain evidence="2 3">ISO32</strain>
    </source>
</reference>
<dbReference type="Proteomes" id="UP001321445">
    <property type="component" value="Chromosome"/>
</dbReference>
<organism evidence="2 3">
    <name type="scientific">Hydrogenimonas cancrithermarum</name>
    <dbReference type="NCBI Taxonomy" id="2993563"/>
    <lineage>
        <taxon>Bacteria</taxon>
        <taxon>Pseudomonadati</taxon>
        <taxon>Campylobacterota</taxon>
        <taxon>Epsilonproteobacteria</taxon>
        <taxon>Campylobacterales</taxon>
        <taxon>Hydrogenimonadaceae</taxon>
        <taxon>Hydrogenimonas</taxon>
    </lineage>
</organism>
<evidence type="ECO:0000313" key="3">
    <source>
        <dbReference type="Proteomes" id="UP001321445"/>
    </source>
</evidence>
<keyword evidence="1" id="KW-0812">Transmembrane</keyword>
<keyword evidence="1" id="KW-0472">Membrane</keyword>
<accession>A0ABN6WX95</accession>
<dbReference type="RefSeq" id="WP_286336836.1">
    <property type="nucleotide sequence ID" value="NZ_AP027370.1"/>
</dbReference>